<evidence type="ECO:0000313" key="2">
    <source>
        <dbReference type="Proteomes" id="UP000305883"/>
    </source>
</evidence>
<reference evidence="1 2" key="1">
    <citation type="journal article" date="2019" name="Genome Biol. Evol.">
        <title>Genomic Plasticity Mediated by Transposable Elements in the Plant Pathogenic Fungus Colletotrichum higginsianum.</title>
        <authorList>
            <person name="Tsushima A."/>
            <person name="Gan P."/>
            <person name="Kumakura N."/>
            <person name="Narusaka M."/>
            <person name="Takano Y."/>
            <person name="Narusaka Y."/>
            <person name="Shirasu K."/>
        </authorList>
    </citation>
    <scope>NUCLEOTIDE SEQUENCE [LARGE SCALE GENOMIC DNA]</scope>
    <source>
        <strain evidence="1 2">MAFF305635-RFP</strain>
    </source>
</reference>
<dbReference type="InterPro" id="IPR036291">
    <property type="entry name" value="NAD(P)-bd_dom_sf"/>
</dbReference>
<gene>
    <name evidence="1" type="ORF">CH35J_011075</name>
</gene>
<comment type="caution">
    <text evidence="1">The sequence shown here is derived from an EMBL/GenBank/DDBJ whole genome shotgun (WGS) entry which is preliminary data.</text>
</comment>
<name>A0A4V4NA75_9PEZI</name>
<dbReference type="Proteomes" id="UP000305883">
    <property type="component" value="Unassembled WGS sequence"/>
</dbReference>
<accession>A0A4V4NA75</accession>
<organism evidence="1 2">
    <name type="scientific">Colletotrichum higginsianum</name>
    <dbReference type="NCBI Taxonomy" id="80884"/>
    <lineage>
        <taxon>Eukaryota</taxon>
        <taxon>Fungi</taxon>
        <taxon>Dikarya</taxon>
        <taxon>Ascomycota</taxon>
        <taxon>Pezizomycotina</taxon>
        <taxon>Sordariomycetes</taxon>
        <taxon>Hypocreomycetidae</taxon>
        <taxon>Glomerellales</taxon>
        <taxon>Glomerellaceae</taxon>
        <taxon>Colletotrichum</taxon>
        <taxon>Colletotrichum destructivum species complex</taxon>
    </lineage>
</organism>
<sequence length="70" mass="8032">MKSSLFTTTPYMDMLFDGMFVPKEQPDGSLLWRNLSNAKTFTEIAETFTKITGKKAAHQYVPFEEYAKMA</sequence>
<dbReference type="SUPFAM" id="SSF51735">
    <property type="entry name" value="NAD(P)-binding Rossmann-fold domains"/>
    <property type="match status" value="1"/>
</dbReference>
<dbReference type="AlphaFoldDB" id="A0A4V4NA75"/>
<dbReference type="EMBL" id="MWPZ01000010">
    <property type="protein sequence ID" value="TIC91083.1"/>
    <property type="molecule type" value="Genomic_DNA"/>
</dbReference>
<protein>
    <submittedName>
        <fullName evidence="1">Uncharacterized protein</fullName>
    </submittedName>
</protein>
<dbReference type="OrthoDB" id="300709at2759"/>
<evidence type="ECO:0000313" key="1">
    <source>
        <dbReference type="EMBL" id="TIC91083.1"/>
    </source>
</evidence>
<proteinExistence type="predicted"/>